<dbReference type="Proteomes" id="UP001521184">
    <property type="component" value="Unassembled WGS sequence"/>
</dbReference>
<evidence type="ECO:0000313" key="2">
    <source>
        <dbReference type="EMBL" id="KAL1633892.1"/>
    </source>
</evidence>
<evidence type="ECO:0000256" key="1">
    <source>
        <dbReference type="SAM" id="MobiDB-lite"/>
    </source>
</evidence>
<dbReference type="SUPFAM" id="SSF52047">
    <property type="entry name" value="RNI-like"/>
    <property type="match status" value="1"/>
</dbReference>
<keyword evidence="3" id="KW-1185">Reference proteome</keyword>
<dbReference type="InterPro" id="IPR032675">
    <property type="entry name" value="LRR_dom_sf"/>
</dbReference>
<comment type="caution">
    <text evidence="2">The sequence shown here is derived from an EMBL/GenBank/DDBJ whole genome shotgun (WGS) entry which is preliminary data.</text>
</comment>
<reference evidence="2 3" key="1">
    <citation type="journal article" date="2023" name="Plant Dis.">
        <title>First Report of Diplodia intermedia Causing Canker and Dieback Diseases on Apple Trees in Canada.</title>
        <authorList>
            <person name="Ellouze W."/>
            <person name="Ilyukhin E."/>
            <person name="Sulman M."/>
            <person name="Ali S."/>
        </authorList>
    </citation>
    <scope>NUCLEOTIDE SEQUENCE [LARGE SCALE GENOMIC DNA]</scope>
    <source>
        <strain evidence="2 3">M45-28</strain>
    </source>
</reference>
<sequence>MESFMKLDMTAALQPQLDNAPRHVEKLYLAKDIPTNDHWVLLSNHFTSVKDLHLDSGWNERLNDRDIPLHWPLEKITISSACRETCKSPWILEGRVPHLVLNHTSGLRFEGPTDKELVQPKLQALQGNPPRRLPPSRIPRLARHHSPPISASDLVDERKRNKHANGTDNASDKKPDSQLKTLEIAHNDVLDTLHNYNVARPCLLASVQTLSLVASGDNDMNVCDERILESVLPRLTRLTTLVLVLGDNFADRDQLPALFRSLPPNLETLRLQSSVSLARDAVVDEWIDAFENPAFLPRLKSLSIALDLDDSEQDRAGNEAYLAKQHPPEEDVVDEAPFDISGLVASFDPSFCGDNGSSSPSPSSSQHGGGAHGAASPPCPFPEDGSDDGDARSDDQQNQSDWGCGSDVGSDMGPGMGSDMGSGPMMGGPPSNVSDETLALAKRACERLERAAESRGVAIEPFMGEWRKEFTSLTRVDGRWDEV</sequence>
<feature type="region of interest" description="Disordered" evidence="1">
    <location>
        <begin position="351"/>
        <end position="434"/>
    </location>
</feature>
<dbReference type="Gene3D" id="3.80.10.10">
    <property type="entry name" value="Ribonuclease Inhibitor"/>
    <property type="match status" value="1"/>
</dbReference>
<protein>
    <submittedName>
        <fullName evidence="2">Uncharacterized protein</fullName>
    </submittedName>
</protein>
<gene>
    <name evidence="2" type="ORF">SLS58_010881</name>
</gene>
<dbReference type="EMBL" id="JAKEKT020000142">
    <property type="protein sequence ID" value="KAL1633892.1"/>
    <property type="molecule type" value="Genomic_DNA"/>
</dbReference>
<name>A0ABR3T3J5_9PEZI</name>
<evidence type="ECO:0000313" key="3">
    <source>
        <dbReference type="Proteomes" id="UP001521184"/>
    </source>
</evidence>
<proteinExistence type="predicted"/>
<feature type="region of interest" description="Disordered" evidence="1">
    <location>
        <begin position="122"/>
        <end position="178"/>
    </location>
</feature>
<feature type="compositionally biased region" description="Gly residues" evidence="1">
    <location>
        <begin position="412"/>
        <end position="426"/>
    </location>
</feature>
<accession>A0ABR3T3J5</accession>
<feature type="compositionally biased region" description="Low complexity" evidence="1">
    <location>
        <begin position="356"/>
        <end position="366"/>
    </location>
</feature>
<organism evidence="2 3">
    <name type="scientific">Diplodia intermedia</name>
    <dbReference type="NCBI Taxonomy" id="856260"/>
    <lineage>
        <taxon>Eukaryota</taxon>
        <taxon>Fungi</taxon>
        <taxon>Dikarya</taxon>
        <taxon>Ascomycota</taxon>
        <taxon>Pezizomycotina</taxon>
        <taxon>Dothideomycetes</taxon>
        <taxon>Dothideomycetes incertae sedis</taxon>
        <taxon>Botryosphaeriales</taxon>
        <taxon>Botryosphaeriaceae</taxon>
        <taxon>Diplodia</taxon>
    </lineage>
</organism>